<gene>
    <name evidence="1" type="ORF">UFOVP393_84</name>
</gene>
<evidence type="ECO:0000313" key="1">
    <source>
        <dbReference type="EMBL" id="CAB5224456.1"/>
    </source>
</evidence>
<protein>
    <submittedName>
        <fullName evidence="1">Uncharacterized protein</fullName>
    </submittedName>
</protein>
<name>A0A6J7X2R3_9CAUD</name>
<accession>A0A6J7X2R3</accession>
<proteinExistence type="predicted"/>
<sequence>MKVTVSVSVGEVDVDIDLSLIDTDDLQDELRGRGVESLDMEKMMQNMFDAFKTQDDEKAMSLAKQIAAEYTGRIL</sequence>
<dbReference type="EMBL" id="LR798335">
    <property type="protein sequence ID" value="CAB5224456.1"/>
    <property type="molecule type" value="Genomic_DNA"/>
</dbReference>
<organism evidence="1">
    <name type="scientific">uncultured Caudovirales phage</name>
    <dbReference type="NCBI Taxonomy" id="2100421"/>
    <lineage>
        <taxon>Viruses</taxon>
        <taxon>Duplodnaviria</taxon>
        <taxon>Heunggongvirae</taxon>
        <taxon>Uroviricota</taxon>
        <taxon>Caudoviricetes</taxon>
        <taxon>Peduoviridae</taxon>
        <taxon>Maltschvirus</taxon>
        <taxon>Maltschvirus maltsch</taxon>
    </lineage>
</organism>
<reference evidence="1" key="1">
    <citation type="submission" date="2020-05" db="EMBL/GenBank/DDBJ databases">
        <authorList>
            <person name="Chiriac C."/>
            <person name="Salcher M."/>
            <person name="Ghai R."/>
            <person name="Kavagutti S V."/>
        </authorList>
    </citation>
    <scope>NUCLEOTIDE SEQUENCE</scope>
</reference>